<reference evidence="1 2" key="1">
    <citation type="submission" date="2019-04" db="EMBL/GenBank/DDBJ databases">
        <title>Streptomyces oryziradicis sp. nov., a novel actinomycete isolated from rhizosphere soil of rice (Oryza sativa L.).</title>
        <authorList>
            <person name="Li C."/>
        </authorList>
    </citation>
    <scope>NUCLEOTIDE SEQUENCE [LARGE SCALE GENOMIC DNA]</scope>
    <source>
        <strain evidence="1 2">NEAU-C40</strain>
    </source>
</reference>
<dbReference type="OrthoDB" id="9843403at2"/>
<evidence type="ECO:0000313" key="2">
    <source>
        <dbReference type="Proteomes" id="UP000305778"/>
    </source>
</evidence>
<dbReference type="AlphaFoldDB" id="A0A4U0ST14"/>
<protein>
    <submittedName>
        <fullName evidence="1">Uncharacterized protein</fullName>
    </submittedName>
</protein>
<organism evidence="1 2">
    <name type="scientific">Actinacidiphila oryziradicis</name>
    <dbReference type="NCBI Taxonomy" id="2571141"/>
    <lineage>
        <taxon>Bacteria</taxon>
        <taxon>Bacillati</taxon>
        <taxon>Actinomycetota</taxon>
        <taxon>Actinomycetes</taxon>
        <taxon>Kitasatosporales</taxon>
        <taxon>Streptomycetaceae</taxon>
        <taxon>Actinacidiphila</taxon>
    </lineage>
</organism>
<sequence length="165" mass="18021">MTTRERLIAACAEITRDAIGEFCAETGLTYLGPDGPLHVLGGIRVRGTFRSPDGRHWADAHLVAESMTVGTGLTAHMRDYWTDRAGDSIEGHGLWVATAERGLHDATISPLAAIAGQLELPAPERFPDGWARSWHDYPWQSDETELQLIAHGLPGTDGRRNQGQL</sequence>
<dbReference type="Proteomes" id="UP000305778">
    <property type="component" value="Unassembled WGS sequence"/>
</dbReference>
<proteinExistence type="predicted"/>
<dbReference type="RefSeq" id="WP_136721362.1">
    <property type="nucleotide sequence ID" value="NZ_SUMC01000001.1"/>
</dbReference>
<keyword evidence="2" id="KW-1185">Reference proteome</keyword>
<evidence type="ECO:0000313" key="1">
    <source>
        <dbReference type="EMBL" id="TKA13202.1"/>
    </source>
</evidence>
<comment type="caution">
    <text evidence="1">The sequence shown here is derived from an EMBL/GenBank/DDBJ whole genome shotgun (WGS) entry which is preliminary data.</text>
</comment>
<accession>A0A4U0ST14</accession>
<gene>
    <name evidence="1" type="ORF">FCI23_00195</name>
</gene>
<name>A0A4U0ST14_9ACTN</name>
<dbReference type="EMBL" id="SUMC01000001">
    <property type="protein sequence ID" value="TKA13202.1"/>
    <property type="molecule type" value="Genomic_DNA"/>
</dbReference>